<accession>A0A6J5M2B7</accession>
<sequence>MAEAYQKIGTSTLLSTMAYDPPVGAVVAPPLGLLQAGYAVEDIPTAQHFNSLLQGFGEKINHSLQNGIPLWNATTDYVAGNFVNHTNTGWVCVTGNTNSAPTNANANWKQVATGRGIKAHARASLLVTTAITTTATAVPFGVNDLVEGTVTHSTVTNTTRFTVTEAGTYEFMAQFQLTSLSNTSDNFIFWFRKNGSTAVGNSAFRFLNPASGHSFFENASVIENLAVNDYIELMCIASANSKYELTFTAASSPVPNIPACIATVKGW</sequence>
<evidence type="ECO:0000313" key="1">
    <source>
        <dbReference type="EMBL" id="CAB4139186.1"/>
    </source>
</evidence>
<dbReference type="InterPro" id="IPR008983">
    <property type="entry name" value="Tumour_necrosis_fac-like_dom"/>
</dbReference>
<dbReference type="Gene3D" id="2.10.10.20">
    <property type="entry name" value="Carbohydrate-binding module superfamily 5/12"/>
    <property type="match status" value="1"/>
</dbReference>
<dbReference type="EMBL" id="LR796351">
    <property type="protein sequence ID" value="CAB4139186.1"/>
    <property type="molecule type" value="Genomic_DNA"/>
</dbReference>
<protein>
    <submittedName>
        <fullName evidence="1">Uncharacterized protein</fullName>
    </submittedName>
</protein>
<name>A0A6J5M2B7_9CAUD</name>
<reference evidence="1" key="1">
    <citation type="submission" date="2020-04" db="EMBL/GenBank/DDBJ databases">
        <authorList>
            <person name="Chiriac C."/>
            <person name="Salcher M."/>
            <person name="Ghai R."/>
            <person name="Kavagutti S V."/>
        </authorList>
    </citation>
    <scope>NUCLEOTIDE SEQUENCE</scope>
</reference>
<dbReference type="Gene3D" id="2.60.120.40">
    <property type="match status" value="1"/>
</dbReference>
<proteinExistence type="predicted"/>
<organism evidence="1">
    <name type="scientific">uncultured Caudovirales phage</name>
    <dbReference type="NCBI Taxonomy" id="2100421"/>
    <lineage>
        <taxon>Viruses</taxon>
        <taxon>Duplodnaviria</taxon>
        <taxon>Heunggongvirae</taxon>
        <taxon>Uroviricota</taxon>
        <taxon>Caudoviricetes</taxon>
        <taxon>Peduoviridae</taxon>
        <taxon>Maltschvirus</taxon>
        <taxon>Maltschvirus maltsch</taxon>
    </lineage>
</organism>
<gene>
    <name evidence="1" type="ORF">UFOVP338_21</name>
</gene>